<feature type="compositionally biased region" description="Basic residues" evidence="1">
    <location>
        <begin position="143"/>
        <end position="160"/>
    </location>
</feature>
<dbReference type="InterPro" id="IPR006311">
    <property type="entry name" value="TAT_signal"/>
</dbReference>
<evidence type="ECO:0000256" key="1">
    <source>
        <dbReference type="SAM" id="MobiDB-lite"/>
    </source>
</evidence>
<dbReference type="PROSITE" id="PS51318">
    <property type="entry name" value="TAT"/>
    <property type="match status" value="1"/>
</dbReference>
<evidence type="ECO:0000313" key="3">
    <source>
        <dbReference type="EMBL" id="KAF1697038.1"/>
    </source>
</evidence>
<sequence>MNAVISTARSNRSAWMRGALLAAALAGAATLLPARQAQAADVQVRVLVDVADLIFRSGRPYYYDEGYYQPVVVEYDRWRRPVYYRYGPPPRPVVVYRPAPPRYYAPPRHHHHAPPPQYRVSYDDRRGYDRRDYDRRHYDNRGKGKKGHGHDKHRGRGWDD</sequence>
<dbReference type="Proteomes" id="UP000788419">
    <property type="component" value="Unassembled WGS sequence"/>
</dbReference>
<evidence type="ECO:0000256" key="2">
    <source>
        <dbReference type="SAM" id="SignalP"/>
    </source>
</evidence>
<comment type="caution">
    <text evidence="3">The sequence shown here is derived from an EMBL/GenBank/DDBJ whole genome shotgun (WGS) entry which is preliminary data.</text>
</comment>
<protein>
    <submittedName>
        <fullName evidence="3">Uncharacterized protein</fullName>
    </submittedName>
</protein>
<name>A0ABQ6ZAY7_9GAMM</name>
<dbReference type="EMBL" id="PDWN01000002">
    <property type="protein sequence ID" value="KAF1697038.1"/>
    <property type="molecule type" value="Genomic_DNA"/>
</dbReference>
<gene>
    <name evidence="3" type="ORF">CSC65_03125</name>
</gene>
<organism evidence="3 4">
    <name type="scientific">Pseudoxanthomonas daejeonensis</name>
    <dbReference type="NCBI Taxonomy" id="266062"/>
    <lineage>
        <taxon>Bacteria</taxon>
        <taxon>Pseudomonadati</taxon>
        <taxon>Pseudomonadota</taxon>
        <taxon>Gammaproteobacteria</taxon>
        <taxon>Lysobacterales</taxon>
        <taxon>Lysobacteraceae</taxon>
        <taxon>Pseudoxanthomonas</taxon>
    </lineage>
</organism>
<dbReference type="RefSeq" id="WP_162408508.1">
    <property type="nucleotide sequence ID" value="NZ_CP093331.1"/>
</dbReference>
<evidence type="ECO:0000313" key="4">
    <source>
        <dbReference type="Proteomes" id="UP000788419"/>
    </source>
</evidence>
<keyword evidence="4" id="KW-1185">Reference proteome</keyword>
<reference evidence="3 4" key="1">
    <citation type="submission" date="2017-10" db="EMBL/GenBank/DDBJ databases">
        <title>Whole genome sequencing of members of genus Pseudoxanthomonas.</title>
        <authorList>
            <person name="Kumar S."/>
            <person name="Bansal K."/>
            <person name="Kaur A."/>
            <person name="Patil P."/>
            <person name="Sharma S."/>
            <person name="Patil P.B."/>
        </authorList>
    </citation>
    <scope>NUCLEOTIDE SEQUENCE [LARGE SCALE GENOMIC DNA]</scope>
    <source>
        <strain evidence="3 4">DSM 17801</strain>
    </source>
</reference>
<proteinExistence type="predicted"/>
<feature type="signal peptide" evidence="2">
    <location>
        <begin position="1"/>
        <end position="39"/>
    </location>
</feature>
<accession>A0ABQ6ZAY7</accession>
<feature type="chain" id="PRO_5045316598" evidence="2">
    <location>
        <begin position="40"/>
        <end position="160"/>
    </location>
</feature>
<feature type="region of interest" description="Disordered" evidence="1">
    <location>
        <begin position="97"/>
        <end position="160"/>
    </location>
</feature>
<feature type="compositionally biased region" description="Basic and acidic residues" evidence="1">
    <location>
        <begin position="121"/>
        <end position="142"/>
    </location>
</feature>
<keyword evidence="2" id="KW-0732">Signal</keyword>